<dbReference type="Proteomes" id="UP000182334">
    <property type="component" value="Chromosome V"/>
</dbReference>
<evidence type="ECO:0000256" key="7">
    <source>
        <dbReference type="ARBA" id="ARBA00022824"/>
    </source>
</evidence>
<feature type="signal peptide" evidence="14">
    <location>
        <begin position="1"/>
        <end position="17"/>
    </location>
</feature>
<comment type="similarity">
    <text evidence="2 13">Belongs to the KAR5 family.</text>
</comment>
<keyword evidence="11 13" id="KW-0539">Nucleus</keyword>
<evidence type="ECO:0000256" key="5">
    <source>
        <dbReference type="ARBA" id="ARBA00022692"/>
    </source>
</evidence>
<reference evidence="15 16" key="1">
    <citation type="submission" date="2016-10" db="EMBL/GenBank/DDBJ databases">
        <authorList>
            <person name="de Groot N.N."/>
        </authorList>
    </citation>
    <scope>NUCLEOTIDE SEQUENCE [LARGE SCALE GENOMIC DNA]</scope>
    <source>
        <strain evidence="15 16">CBS 141442</strain>
    </source>
</reference>
<evidence type="ECO:0000256" key="3">
    <source>
        <dbReference type="ARBA" id="ARBA00021601"/>
    </source>
</evidence>
<evidence type="ECO:0000313" key="15">
    <source>
        <dbReference type="EMBL" id="SGZ55231.1"/>
    </source>
</evidence>
<evidence type="ECO:0000256" key="11">
    <source>
        <dbReference type="ARBA" id="ARBA00023242"/>
    </source>
</evidence>
<dbReference type="GO" id="GO:0031965">
    <property type="term" value="C:nuclear membrane"/>
    <property type="evidence" value="ECO:0007669"/>
    <property type="project" value="UniProtKB-SubCell"/>
</dbReference>
<dbReference type="PANTHER" id="PTHR28012">
    <property type="entry name" value="NUCLEAR FUSION PROTEIN KAR5"/>
    <property type="match status" value="1"/>
</dbReference>
<organism evidence="15 16">
    <name type="scientific">Sungouiella intermedia</name>
    <dbReference type="NCBI Taxonomy" id="45354"/>
    <lineage>
        <taxon>Eukaryota</taxon>
        <taxon>Fungi</taxon>
        <taxon>Dikarya</taxon>
        <taxon>Ascomycota</taxon>
        <taxon>Saccharomycotina</taxon>
        <taxon>Pichiomycetes</taxon>
        <taxon>Metschnikowiaceae</taxon>
        <taxon>Sungouiella</taxon>
    </lineage>
</organism>
<name>A0A1L0BV50_9ASCO</name>
<keyword evidence="4 13" id="KW-0415">Karyogamy</keyword>
<evidence type="ECO:0000256" key="12">
    <source>
        <dbReference type="ARBA" id="ARBA00031468"/>
    </source>
</evidence>
<dbReference type="PANTHER" id="PTHR28012:SF1">
    <property type="entry name" value="NUCLEAR FUSION PROTEIN KAR5"/>
    <property type="match status" value="1"/>
</dbReference>
<evidence type="ECO:0000256" key="14">
    <source>
        <dbReference type="SAM" id="SignalP"/>
    </source>
</evidence>
<evidence type="ECO:0000256" key="13">
    <source>
        <dbReference type="RuleBase" id="RU368082"/>
    </source>
</evidence>
<dbReference type="Pfam" id="PF04163">
    <property type="entry name" value="Tht1"/>
    <property type="match status" value="1"/>
</dbReference>
<accession>A0A1L0BV50</accession>
<evidence type="ECO:0000256" key="4">
    <source>
        <dbReference type="ARBA" id="ARBA00022459"/>
    </source>
</evidence>
<keyword evidence="8 13" id="KW-1133">Transmembrane helix</keyword>
<evidence type="ECO:0000256" key="2">
    <source>
        <dbReference type="ARBA" id="ARBA00010473"/>
    </source>
</evidence>
<comment type="subcellular location">
    <subcellularLocation>
        <location evidence="13">Endoplasmic reticulum membrane</location>
    </subcellularLocation>
    <subcellularLocation>
        <location evidence="13">Nucleus membrane</location>
    </subcellularLocation>
</comment>
<evidence type="ECO:0000256" key="9">
    <source>
        <dbReference type="ARBA" id="ARBA00023136"/>
    </source>
</evidence>
<evidence type="ECO:0000256" key="10">
    <source>
        <dbReference type="ARBA" id="ARBA00023180"/>
    </source>
</evidence>
<dbReference type="EMBL" id="LT635760">
    <property type="protein sequence ID" value="SGZ55231.1"/>
    <property type="molecule type" value="Genomic_DNA"/>
</dbReference>
<evidence type="ECO:0000256" key="8">
    <source>
        <dbReference type="ARBA" id="ARBA00022989"/>
    </source>
</evidence>
<keyword evidence="16" id="KW-1185">Reference proteome</keyword>
<keyword evidence="6 13" id="KW-0732">Signal</keyword>
<dbReference type="GO" id="GO:0000742">
    <property type="term" value="P:karyogamy involved in conjugation with cellular fusion"/>
    <property type="evidence" value="ECO:0007669"/>
    <property type="project" value="UniProtKB-UniRule"/>
</dbReference>
<keyword evidence="7 13" id="KW-0256">Endoplasmic reticulum</keyword>
<keyword evidence="10" id="KW-0325">Glycoprotein</keyword>
<dbReference type="GO" id="GO:0005789">
    <property type="term" value="C:endoplasmic reticulum membrane"/>
    <property type="evidence" value="ECO:0007669"/>
    <property type="project" value="UniProtKB-SubCell"/>
</dbReference>
<dbReference type="GO" id="GO:0048288">
    <property type="term" value="P:nuclear membrane fusion involved in karyogamy"/>
    <property type="evidence" value="ECO:0007669"/>
    <property type="project" value="UniProtKB-UniRule"/>
</dbReference>
<feature type="transmembrane region" description="Helical" evidence="13">
    <location>
        <begin position="397"/>
        <end position="415"/>
    </location>
</feature>
<feature type="chain" id="PRO_5012679148" description="Nuclear fusion protein KAR5" evidence="14">
    <location>
        <begin position="18"/>
        <end position="455"/>
    </location>
</feature>
<dbReference type="InterPro" id="IPR007292">
    <property type="entry name" value="Nuclear_fusion_Kar5"/>
</dbReference>
<evidence type="ECO:0000256" key="6">
    <source>
        <dbReference type="ARBA" id="ARBA00022729"/>
    </source>
</evidence>
<keyword evidence="9 13" id="KW-0472">Membrane</keyword>
<sequence>MFVKYFFILLQLVFSLADFSGVNYVEGTLNTLANYHKSPCSYDALADYIDQCSEKSFELVDSRLRLQLAVRLSLCEFEEAGVEYPDACKHITSNEEFSRCVKLFRASSLLWTTYSGNYRKLRSVCYEESLPYTKYHIIELYTNITNAYSMFYDAMKDSFDATSAKQDEVMAKLLQLLVLVDEAIENKTAQFEGFHHATSQQMQIMLGLYLDLHGQFSLLAKHILDKTTSLGEDFQGVLEVVTTGRKELANAQKFEYSAILHDLHSLALFLHDSMNHAGLLVDSLHHTLEQGRIVKSIILENTQRFQMFFVNHLDSLIGYHDVAIDIVSDINNELGEIEHQTGAIGRLAGITKNLLDEHFHDISEVTRNITQRFQVVSGYISEFPLSMSWMFQSIGEWSTKLFAAIISLAMLMTLVSTSMRNLQVSKFFMGLIPGLFLGLLLRLWWLMYFLSLLHI</sequence>
<gene>
    <name evidence="15" type="ORF">SAMEA4029010_CIC11G00000001450</name>
</gene>
<evidence type="ECO:0000313" key="16">
    <source>
        <dbReference type="Proteomes" id="UP000182334"/>
    </source>
</evidence>
<protein>
    <recommendedName>
        <fullName evidence="3">Nuclear fusion protein KAR5</fullName>
    </recommendedName>
    <alternativeName>
        <fullName evidence="12">Karyogamy protein 5</fullName>
    </alternativeName>
</protein>
<proteinExistence type="inferred from homology"/>
<evidence type="ECO:0000256" key="1">
    <source>
        <dbReference type="ARBA" id="ARBA00003389"/>
    </source>
</evidence>
<dbReference type="AlphaFoldDB" id="A0A1L0BV50"/>
<feature type="transmembrane region" description="Helical" evidence="13">
    <location>
        <begin position="427"/>
        <end position="450"/>
    </location>
</feature>
<keyword evidence="5 13" id="KW-0812">Transmembrane</keyword>
<comment type="function">
    <text evidence="1 13">Required for nuclear membrane fusion during karyogamy.</text>
</comment>
<dbReference type="OrthoDB" id="5311848at2759"/>